<feature type="transmembrane region" description="Helical" evidence="9">
    <location>
        <begin position="260"/>
        <end position="279"/>
    </location>
</feature>
<feature type="transmembrane region" description="Helical" evidence="9">
    <location>
        <begin position="430"/>
        <end position="450"/>
    </location>
</feature>
<proteinExistence type="inferred from homology"/>
<feature type="transmembrane region" description="Helical" evidence="9">
    <location>
        <begin position="351"/>
        <end position="376"/>
    </location>
</feature>
<dbReference type="InterPro" id="IPR018461">
    <property type="entry name" value="Na/H_Antiport_NhaC-like_C"/>
</dbReference>
<dbReference type="PANTHER" id="PTHR33451:SF3">
    <property type="entry name" value="MALATE-2H(+)_NA(+)-LACTATE ANTIPORTER"/>
    <property type="match status" value="1"/>
</dbReference>
<feature type="transmembrane region" description="Helical" evidence="9">
    <location>
        <begin position="74"/>
        <end position="97"/>
    </location>
</feature>
<evidence type="ECO:0000259" key="10">
    <source>
        <dbReference type="Pfam" id="PF03553"/>
    </source>
</evidence>
<comment type="caution">
    <text evidence="11">The sequence shown here is derived from an EMBL/GenBank/DDBJ whole genome shotgun (WGS) entry which is preliminary data.</text>
</comment>
<evidence type="ECO:0000256" key="8">
    <source>
        <dbReference type="ARBA" id="ARBA00038435"/>
    </source>
</evidence>
<evidence type="ECO:0000256" key="6">
    <source>
        <dbReference type="ARBA" id="ARBA00022989"/>
    </source>
</evidence>
<keyword evidence="6 9" id="KW-1133">Transmembrane helix</keyword>
<feature type="transmembrane region" description="Helical" evidence="9">
    <location>
        <begin position="103"/>
        <end position="123"/>
    </location>
</feature>
<evidence type="ECO:0000313" key="12">
    <source>
        <dbReference type="Proteomes" id="UP001589838"/>
    </source>
</evidence>
<dbReference type="PANTHER" id="PTHR33451">
    <property type="entry name" value="MALATE-2H(+)/NA(+)-LACTATE ANTIPORTER"/>
    <property type="match status" value="1"/>
</dbReference>
<feature type="transmembrane region" description="Helical" evidence="9">
    <location>
        <begin position="312"/>
        <end position="330"/>
    </location>
</feature>
<dbReference type="Pfam" id="PF03553">
    <property type="entry name" value="Na_H_antiporter"/>
    <property type="match status" value="1"/>
</dbReference>
<feature type="transmembrane region" description="Helical" evidence="9">
    <location>
        <begin position="9"/>
        <end position="30"/>
    </location>
</feature>
<evidence type="ECO:0000256" key="4">
    <source>
        <dbReference type="ARBA" id="ARBA00022475"/>
    </source>
</evidence>
<evidence type="ECO:0000256" key="5">
    <source>
        <dbReference type="ARBA" id="ARBA00022692"/>
    </source>
</evidence>
<evidence type="ECO:0000313" key="11">
    <source>
        <dbReference type="EMBL" id="MFC0470937.1"/>
    </source>
</evidence>
<evidence type="ECO:0000256" key="3">
    <source>
        <dbReference type="ARBA" id="ARBA00022449"/>
    </source>
</evidence>
<dbReference type="InterPro" id="IPR052180">
    <property type="entry name" value="NhaC_Na-H+_Antiporter"/>
</dbReference>
<accession>A0ABV6KC98</accession>
<keyword evidence="7 9" id="KW-0472">Membrane</keyword>
<dbReference type="InterPro" id="IPR004770">
    <property type="entry name" value="Na/H_antiport_NhaC"/>
</dbReference>
<protein>
    <submittedName>
        <fullName evidence="11">Na+/H+ antiporter NhaC</fullName>
    </submittedName>
</protein>
<keyword evidence="3" id="KW-0050">Antiport</keyword>
<organism evidence="11 12">
    <name type="scientific">Halalkalibacter kiskunsagensis</name>
    <dbReference type="NCBI Taxonomy" id="1548599"/>
    <lineage>
        <taxon>Bacteria</taxon>
        <taxon>Bacillati</taxon>
        <taxon>Bacillota</taxon>
        <taxon>Bacilli</taxon>
        <taxon>Bacillales</taxon>
        <taxon>Bacillaceae</taxon>
        <taxon>Halalkalibacter</taxon>
    </lineage>
</organism>
<name>A0ABV6KC98_9BACI</name>
<evidence type="ECO:0000256" key="9">
    <source>
        <dbReference type="SAM" id="Phobius"/>
    </source>
</evidence>
<dbReference type="Proteomes" id="UP001589838">
    <property type="component" value="Unassembled WGS sequence"/>
</dbReference>
<feature type="transmembrane region" description="Helical" evidence="9">
    <location>
        <begin position="192"/>
        <end position="213"/>
    </location>
</feature>
<comment type="similarity">
    <text evidence="8">Belongs to the NhaC Na(+)/H(+) (TC 2.A.35) antiporter family.</text>
</comment>
<sequence length="463" mass="49313">MSEEKTPSFIVSIIPVIAIGIFLGMSIFVYDAEPHMALFLGATVAVIVALTQGYSWKSIEDGITEAIKTAIPALIIMLIIGMIIGIWIASGVVPVLIYVSFDFLIPALFLPAALLFCGVVAIVTGSSWTTAGTAGVACIAVGEGMGVPVEMIAGAVVSGSFFGDKLSPLSDSTNLTPAIVGVELYDHIKHMLYTTLPAFVIGLLFFFVLGFSVTDGQSTNEEVQELQGLLGETFVFSPWLILPPLAVVTMILFKMPAIPSLIVGVILGSVMYVTVQGASMTEMLETLYRGFSIETGSETMDNILSQGGMSDMYTIISLAMIALGFGGVMNKSGMLHSIVMGMMRFVHSTGNLVSTALASGIVINIFSANQYLAVIIPGQMFKEPFEKKNLHQKNLSRAMEGSGTLTAPLIPWNSSGMFMLSVLSVSPAAFAPYAIICWLVPIIVAIYGYFNITMVAGEEERGN</sequence>
<keyword evidence="5 9" id="KW-0812">Transmembrane</keyword>
<evidence type="ECO:0000256" key="1">
    <source>
        <dbReference type="ARBA" id="ARBA00004651"/>
    </source>
</evidence>
<evidence type="ECO:0000256" key="7">
    <source>
        <dbReference type="ARBA" id="ARBA00023136"/>
    </source>
</evidence>
<keyword evidence="2" id="KW-0813">Transport</keyword>
<dbReference type="RefSeq" id="WP_335960821.1">
    <property type="nucleotide sequence ID" value="NZ_JAXBLX010000012.1"/>
</dbReference>
<feature type="transmembrane region" description="Helical" evidence="9">
    <location>
        <begin position="233"/>
        <end position="253"/>
    </location>
</feature>
<evidence type="ECO:0000256" key="2">
    <source>
        <dbReference type="ARBA" id="ARBA00022448"/>
    </source>
</evidence>
<comment type="subcellular location">
    <subcellularLocation>
        <location evidence="1">Cell membrane</location>
        <topology evidence="1">Multi-pass membrane protein</topology>
    </subcellularLocation>
</comment>
<feature type="transmembrane region" description="Helical" evidence="9">
    <location>
        <begin position="36"/>
        <end position="54"/>
    </location>
</feature>
<reference evidence="11 12" key="1">
    <citation type="submission" date="2024-09" db="EMBL/GenBank/DDBJ databases">
        <authorList>
            <person name="Sun Q."/>
            <person name="Mori K."/>
        </authorList>
    </citation>
    <scope>NUCLEOTIDE SEQUENCE [LARGE SCALE GENOMIC DNA]</scope>
    <source>
        <strain evidence="11 12">NCAIM B.02610</strain>
    </source>
</reference>
<keyword evidence="4" id="KW-1003">Cell membrane</keyword>
<keyword evidence="12" id="KW-1185">Reference proteome</keyword>
<dbReference type="EMBL" id="JBHLUX010000027">
    <property type="protein sequence ID" value="MFC0470937.1"/>
    <property type="molecule type" value="Genomic_DNA"/>
</dbReference>
<gene>
    <name evidence="11" type="primary">nhaC</name>
    <name evidence="11" type="ORF">ACFFHM_10620</name>
</gene>
<feature type="domain" description="Na+/H+ antiporter NhaC-like C-terminal" evidence="10">
    <location>
        <begin position="161"/>
        <end position="452"/>
    </location>
</feature>
<dbReference type="NCBIfam" id="TIGR00931">
    <property type="entry name" value="antiport_nhaC"/>
    <property type="match status" value="1"/>
</dbReference>